<dbReference type="Proteomes" id="UP001143400">
    <property type="component" value="Unassembled WGS sequence"/>
</dbReference>
<keyword evidence="4" id="KW-0812">Transmembrane</keyword>
<dbReference type="PANTHER" id="PTHR30273:SF2">
    <property type="entry name" value="PROTEIN FECR"/>
    <property type="match status" value="1"/>
</dbReference>
<dbReference type="Pfam" id="PF16220">
    <property type="entry name" value="DUF4880"/>
    <property type="match status" value="1"/>
</dbReference>
<dbReference type="RefSeq" id="WP_271206182.1">
    <property type="nucleotide sequence ID" value="NZ_BSFF01000003.1"/>
</dbReference>
<dbReference type="PANTHER" id="PTHR30273">
    <property type="entry name" value="PERIPLASMIC SIGNAL SENSOR AND SIGMA FACTOR ACTIVATOR FECR-RELATED"/>
    <property type="match status" value="1"/>
</dbReference>
<feature type="domain" description="FecR protein" evidence="1">
    <location>
        <begin position="95"/>
        <end position="182"/>
    </location>
</feature>
<dbReference type="GO" id="GO:0016989">
    <property type="term" value="F:sigma factor antagonist activity"/>
    <property type="evidence" value="ECO:0007669"/>
    <property type="project" value="TreeGrafter"/>
</dbReference>
<accession>A0A9W6IWI6</accession>
<dbReference type="EMBL" id="JAFBCY010000003">
    <property type="protein sequence ID" value="MBM7852365.1"/>
    <property type="molecule type" value="Genomic_DNA"/>
</dbReference>
<evidence type="ECO:0000259" key="2">
    <source>
        <dbReference type="Pfam" id="PF16220"/>
    </source>
</evidence>
<dbReference type="Proteomes" id="UP000758856">
    <property type="component" value="Unassembled WGS sequence"/>
</dbReference>
<dbReference type="Gene3D" id="3.55.50.30">
    <property type="match status" value="1"/>
</dbReference>
<comment type="caution">
    <text evidence="3">The sequence shown here is derived from an EMBL/GenBank/DDBJ whole genome shotgun (WGS) entry which is preliminary data.</text>
</comment>
<organism evidence="3 6">
    <name type="scientific">Methylopila capsulata</name>
    <dbReference type="NCBI Taxonomy" id="61654"/>
    <lineage>
        <taxon>Bacteria</taxon>
        <taxon>Pseudomonadati</taxon>
        <taxon>Pseudomonadota</taxon>
        <taxon>Alphaproteobacteria</taxon>
        <taxon>Hyphomicrobiales</taxon>
        <taxon>Methylopilaceae</taxon>
        <taxon>Methylopila</taxon>
    </lineage>
</organism>
<keyword evidence="5" id="KW-1185">Reference proteome</keyword>
<evidence type="ECO:0000313" key="4">
    <source>
        <dbReference type="EMBL" id="MBM7852365.1"/>
    </source>
</evidence>
<reference evidence="3" key="3">
    <citation type="submission" date="2023-01" db="EMBL/GenBank/DDBJ databases">
        <authorList>
            <person name="Sun Q."/>
            <person name="Evtushenko L."/>
        </authorList>
    </citation>
    <scope>NUCLEOTIDE SEQUENCE</scope>
    <source>
        <strain evidence="3">VKM B-1606</strain>
    </source>
</reference>
<dbReference type="PIRSF" id="PIRSF018266">
    <property type="entry name" value="FecR"/>
    <property type="match status" value="1"/>
</dbReference>
<keyword evidence="4" id="KW-0472">Membrane</keyword>
<reference evidence="3" key="1">
    <citation type="journal article" date="2014" name="Int. J. Syst. Evol. Microbiol.">
        <title>Complete genome sequence of Corynebacterium casei LMG S-19264T (=DSM 44701T), isolated from a smear-ripened cheese.</title>
        <authorList>
            <consortium name="US DOE Joint Genome Institute (JGI-PGF)"/>
            <person name="Walter F."/>
            <person name="Albersmeier A."/>
            <person name="Kalinowski J."/>
            <person name="Ruckert C."/>
        </authorList>
    </citation>
    <scope>NUCLEOTIDE SEQUENCE</scope>
    <source>
        <strain evidence="3">VKM B-1606</strain>
    </source>
</reference>
<name>A0A9W6IWI6_9HYPH</name>
<feature type="domain" description="FecR N-terminal" evidence="2">
    <location>
        <begin position="2"/>
        <end position="40"/>
    </location>
</feature>
<dbReference type="Pfam" id="PF04773">
    <property type="entry name" value="FecR"/>
    <property type="match status" value="1"/>
</dbReference>
<dbReference type="InterPro" id="IPR012373">
    <property type="entry name" value="Ferrdict_sens_TM"/>
</dbReference>
<dbReference type="InterPro" id="IPR006860">
    <property type="entry name" value="FecR"/>
</dbReference>
<evidence type="ECO:0000313" key="3">
    <source>
        <dbReference type="EMBL" id="GLK56574.1"/>
    </source>
</evidence>
<protein>
    <submittedName>
        <fullName evidence="3">Iron dicitrate transporter FecR</fullName>
    </submittedName>
    <submittedName>
        <fullName evidence="4">Transmembrane sensor</fullName>
    </submittedName>
</protein>
<reference evidence="4 5" key="2">
    <citation type="submission" date="2021-01" db="EMBL/GenBank/DDBJ databases">
        <title>Genomic Encyclopedia of Type Strains, Phase IV (KMG-IV): sequencing the most valuable type-strain genomes for metagenomic binning, comparative biology and taxonomic classification.</title>
        <authorList>
            <person name="Goeker M."/>
        </authorList>
    </citation>
    <scope>NUCLEOTIDE SEQUENCE [LARGE SCALE GENOMIC DNA]</scope>
    <source>
        <strain evidence="4 5">DSM 6130</strain>
    </source>
</reference>
<dbReference type="InterPro" id="IPR032623">
    <property type="entry name" value="FecR_N"/>
</dbReference>
<dbReference type="Gene3D" id="2.60.120.1440">
    <property type="match status" value="1"/>
</dbReference>
<gene>
    <name evidence="3" type="primary">fecR_3</name>
    <name evidence="3" type="ORF">GCM10008170_25930</name>
    <name evidence="4" type="ORF">JOD31_002607</name>
</gene>
<dbReference type="AlphaFoldDB" id="A0A9W6IWI6"/>
<sequence>MDWLLRNQDGELTERERETFETWRAAAPENAKAYAAAERLMGDARTAIADDPTLRATPAQTGGVGKPVVAATLVAAATLFVVFDGPMRMKADMISGKEETPVFILPDGSTVQLNASTAVTEEYSADRRTLRLLRGQAYFEVKADPDRPFIVEAGETRVTALGTAFDVRLGDETDVSVTQHSVLVEFTHDRPAVRLEEGEQIAYEASSGELAKGADGKLAASWRDGQLVVDNKTLSFVIEELNRKFSGRILIARLSLQARKVSGVIRMSDKSAALSFVAKSLGLRVVTIGPITVLL</sequence>
<proteinExistence type="predicted"/>
<evidence type="ECO:0000313" key="5">
    <source>
        <dbReference type="Proteomes" id="UP000758856"/>
    </source>
</evidence>
<evidence type="ECO:0000259" key="1">
    <source>
        <dbReference type="Pfam" id="PF04773"/>
    </source>
</evidence>
<evidence type="ECO:0000313" key="6">
    <source>
        <dbReference type="Proteomes" id="UP001143400"/>
    </source>
</evidence>
<dbReference type="EMBL" id="BSFF01000003">
    <property type="protein sequence ID" value="GLK56574.1"/>
    <property type="molecule type" value="Genomic_DNA"/>
</dbReference>